<feature type="domain" description="D-alanyl-D-alanine carboxypeptidase-like core" evidence="3">
    <location>
        <begin position="147"/>
        <end position="272"/>
    </location>
</feature>
<keyword evidence="2" id="KW-0472">Membrane</keyword>
<gene>
    <name evidence="4" type="ORF">H9632_11955</name>
</gene>
<dbReference type="GO" id="GO:0004180">
    <property type="term" value="F:carboxypeptidase activity"/>
    <property type="evidence" value="ECO:0007669"/>
    <property type="project" value="UniProtKB-KW"/>
</dbReference>
<dbReference type="PANTHER" id="PTHR34385:SF1">
    <property type="entry name" value="PEPTIDOGLYCAN L-ALANYL-D-GLUTAMATE ENDOPEPTIDASE CWLK"/>
    <property type="match status" value="1"/>
</dbReference>
<dbReference type="InterPro" id="IPR052179">
    <property type="entry name" value="DD-CPase-like"/>
</dbReference>
<evidence type="ECO:0000256" key="1">
    <source>
        <dbReference type="SAM" id="MobiDB-lite"/>
    </source>
</evidence>
<dbReference type="SUPFAM" id="SSF55166">
    <property type="entry name" value="Hedgehog/DD-peptidase"/>
    <property type="match status" value="1"/>
</dbReference>
<dbReference type="InterPro" id="IPR058193">
    <property type="entry name" value="VanY/YodJ_core_dom"/>
</dbReference>
<feature type="compositionally biased region" description="Basic and acidic residues" evidence="1">
    <location>
        <begin position="75"/>
        <end position="105"/>
    </location>
</feature>
<accession>A0ABR8XPA5</accession>
<dbReference type="Pfam" id="PF02557">
    <property type="entry name" value="VanY"/>
    <property type="match status" value="1"/>
</dbReference>
<evidence type="ECO:0000256" key="2">
    <source>
        <dbReference type="SAM" id="Phobius"/>
    </source>
</evidence>
<feature type="compositionally biased region" description="Polar residues" evidence="1">
    <location>
        <begin position="57"/>
        <end position="73"/>
    </location>
</feature>
<dbReference type="PANTHER" id="PTHR34385">
    <property type="entry name" value="D-ALANYL-D-ALANINE CARBOXYPEPTIDASE"/>
    <property type="match status" value="1"/>
</dbReference>
<evidence type="ECO:0000313" key="5">
    <source>
        <dbReference type="Proteomes" id="UP000600565"/>
    </source>
</evidence>
<dbReference type="Gene3D" id="3.30.1380.10">
    <property type="match status" value="1"/>
</dbReference>
<feature type="region of interest" description="Disordered" evidence="1">
    <location>
        <begin position="42"/>
        <end position="105"/>
    </location>
</feature>
<protein>
    <submittedName>
        <fullName evidence="4">D-alanyl-D-alanine carboxypeptidase family protein</fullName>
    </submittedName>
</protein>
<dbReference type="RefSeq" id="WP_191704304.1">
    <property type="nucleotide sequence ID" value="NZ_JACSPW010000010.1"/>
</dbReference>
<reference evidence="4 5" key="1">
    <citation type="submission" date="2020-08" db="EMBL/GenBank/DDBJ databases">
        <title>A Genomic Blueprint of the Chicken Gut Microbiome.</title>
        <authorList>
            <person name="Gilroy R."/>
            <person name="Ravi A."/>
            <person name="Getino M."/>
            <person name="Pursley I."/>
            <person name="Horton D.L."/>
            <person name="Alikhan N.-F."/>
            <person name="Baker D."/>
            <person name="Gharbi K."/>
            <person name="Hall N."/>
            <person name="Watson M."/>
            <person name="Adriaenssens E.M."/>
            <person name="Foster-Nyarko E."/>
            <person name="Jarju S."/>
            <person name="Secka A."/>
            <person name="Antonio M."/>
            <person name="Oren A."/>
            <person name="Chaudhuri R."/>
            <person name="La Ragione R.M."/>
            <person name="Hildebrand F."/>
            <person name="Pallen M.J."/>
        </authorList>
    </citation>
    <scope>NUCLEOTIDE SEQUENCE [LARGE SCALE GENOMIC DNA]</scope>
    <source>
        <strain evidence="4 5">Sa1YVA6</strain>
    </source>
</reference>
<dbReference type="InterPro" id="IPR009045">
    <property type="entry name" value="Zn_M74/Hedgehog-like"/>
</dbReference>
<name>A0ABR8XPA5_9BACL</name>
<dbReference type="EMBL" id="JACSPW010000010">
    <property type="protein sequence ID" value="MBD8033783.1"/>
    <property type="molecule type" value="Genomic_DNA"/>
</dbReference>
<comment type="caution">
    <text evidence="4">The sequence shown here is derived from an EMBL/GenBank/DDBJ whole genome shotgun (WGS) entry which is preliminary data.</text>
</comment>
<keyword evidence="2" id="KW-0812">Transmembrane</keyword>
<dbReference type="CDD" id="cd14852">
    <property type="entry name" value="LD-carboxypeptidase"/>
    <property type="match status" value="1"/>
</dbReference>
<feature type="transmembrane region" description="Helical" evidence="2">
    <location>
        <begin position="12"/>
        <end position="31"/>
    </location>
</feature>
<keyword evidence="4" id="KW-0121">Carboxypeptidase</keyword>
<keyword evidence="4" id="KW-0378">Hydrolase</keyword>
<keyword evidence="2" id="KW-1133">Transmembrane helix</keyword>
<dbReference type="Proteomes" id="UP000600565">
    <property type="component" value="Unassembled WGS sequence"/>
</dbReference>
<proteinExistence type="predicted"/>
<evidence type="ECO:0000259" key="3">
    <source>
        <dbReference type="Pfam" id="PF02557"/>
    </source>
</evidence>
<keyword evidence="4" id="KW-0645">Protease</keyword>
<dbReference type="InterPro" id="IPR003709">
    <property type="entry name" value="VanY-like_core_dom"/>
</dbReference>
<organism evidence="4 5">
    <name type="scientific">Solibacillus merdavium</name>
    <dbReference type="NCBI Taxonomy" id="2762218"/>
    <lineage>
        <taxon>Bacteria</taxon>
        <taxon>Bacillati</taxon>
        <taxon>Bacillota</taxon>
        <taxon>Bacilli</taxon>
        <taxon>Bacillales</taxon>
        <taxon>Caryophanaceae</taxon>
        <taxon>Solibacillus</taxon>
    </lineage>
</organism>
<sequence>MNQKAKRKSPIVLIFSISIILLIAILGTIYYKYNTAQSSTLEEPVVPSEQEEKTEPDNTSNPSQLEGNDNSGIKPQEEKPLSLPGEQKEEPNGDKSETPSTDTKEEVILENGYIVGQEPATDPTYVKGVLIVNKKIPLPASYNKGEDSKARSAFDKMAEAAKGEGIELVAFSGFRSYEYQKTLYDRYVKRDGKDAADRYSARPGYSEHQTGLAFDIGEKGQEDLWLTNAFGETKAGQWLAQNSHKFGFILRYPKGKEQITGFMHESWHFRYLEGDLATKVYEAGVTLEEYLGIN</sequence>
<keyword evidence="5" id="KW-1185">Reference proteome</keyword>
<evidence type="ECO:0000313" key="4">
    <source>
        <dbReference type="EMBL" id="MBD8033783.1"/>
    </source>
</evidence>